<name>A0ACB5U4F8_AMBMO</name>
<organism evidence="1 2">
    <name type="scientific">Ambrosiozyma monospora</name>
    <name type="common">Yeast</name>
    <name type="synonym">Endomycopsis monosporus</name>
    <dbReference type="NCBI Taxonomy" id="43982"/>
    <lineage>
        <taxon>Eukaryota</taxon>
        <taxon>Fungi</taxon>
        <taxon>Dikarya</taxon>
        <taxon>Ascomycota</taxon>
        <taxon>Saccharomycotina</taxon>
        <taxon>Pichiomycetes</taxon>
        <taxon>Pichiales</taxon>
        <taxon>Pichiaceae</taxon>
        <taxon>Ambrosiozyma</taxon>
    </lineage>
</organism>
<comment type="caution">
    <text evidence="1">The sequence shown here is derived from an EMBL/GenBank/DDBJ whole genome shotgun (WGS) entry which is preliminary data.</text>
</comment>
<dbReference type="Proteomes" id="UP001165064">
    <property type="component" value="Unassembled WGS sequence"/>
</dbReference>
<evidence type="ECO:0000313" key="2">
    <source>
        <dbReference type="Proteomes" id="UP001165064"/>
    </source>
</evidence>
<reference evidence="1" key="1">
    <citation type="submission" date="2023-04" db="EMBL/GenBank/DDBJ databases">
        <title>Ambrosiozyma monospora NBRC 10751.</title>
        <authorList>
            <person name="Ichikawa N."/>
            <person name="Sato H."/>
            <person name="Tonouchi N."/>
        </authorList>
    </citation>
    <scope>NUCLEOTIDE SEQUENCE</scope>
    <source>
        <strain evidence="1">NBRC 10751</strain>
    </source>
</reference>
<evidence type="ECO:0000313" key="1">
    <source>
        <dbReference type="EMBL" id="GMF01156.1"/>
    </source>
</evidence>
<gene>
    <name evidence="1" type="ORF">Amon02_001117900</name>
</gene>
<protein>
    <submittedName>
        <fullName evidence="1">Unnamed protein product</fullName>
    </submittedName>
</protein>
<accession>A0ACB5U4F8</accession>
<dbReference type="EMBL" id="BSXS01011728">
    <property type="protein sequence ID" value="GMF01156.1"/>
    <property type="molecule type" value="Genomic_DNA"/>
</dbReference>
<keyword evidence="2" id="KW-1185">Reference proteome</keyword>
<proteinExistence type="predicted"/>
<sequence>MGIDIPSIKLPPSLKNIHISARNVPKILNVKELTNCTHATVEFVQEPSYGNPEDPSAYDVIESIQSSIDNLPSSITKLGLITPPFFEDVEKQLSFNNFPELNDLSTTYCSLDQSSLLSLRNLHVPECTINEELPNSLKSLDLSPAALLMMVLLASLLYLPVLPTRWNHCILQPKTLFYQPSGRV</sequence>